<dbReference type="AlphaFoldDB" id="A0A0F7UY58"/>
<protein>
    <recommendedName>
        <fullName evidence="5">Transmembrane protein</fullName>
    </recommendedName>
</protein>
<feature type="signal peptide" evidence="3">
    <location>
        <begin position="1"/>
        <end position="33"/>
    </location>
</feature>
<name>A0A0F7UY58_TOXGV</name>
<feature type="region of interest" description="Disordered" evidence="2">
    <location>
        <begin position="38"/>
        <end position="57"/>
    </location>
</feature>
<feature type="coiled-coil region" evidence="1">
    <location>
        <begin position="273"/>
        <end position="307"/>
    </location>
</feature>
<proteinExistence type="predicted"/>
<feature type="compositionally biased region" description="Low complexity" evidence="2">
    <location>
        <begin position="531"/>
        <end position="542"/>
    </location>
</feature>
<evidence type="ECO:0000256" key="1">
    <source>
        <dbReference type="SAM" id="Coils"/>
    </source>
</evidence>
<reference evidence="4" key="1">
    <citation type="journal article" date="2015" name="PLoS ONE">
        <title>Comprehensive Evaluation of Toxoplasma gondii VEG and Neospora caninum LIV Genomes with Tachyzoite Stage Transcriptome and Proteome Defines Novel Transcript Features.</title>
        <authorList>
            <person name="Ramaprasad A."/>
            <person name="Mourier T."/>
            <person name="Naeem R."/>
            <person name="Malas T.B."/>
            <person name="Moussa E."/>
            <person name="Panigrahi A."/>
            <person name="Vermont S.J."/>
            <person name="Otto T.D."/>
            <person name="Wastling J."/>
            <person name="Pain A."/>
        </authorList>
    </citation>
    <scope>NUCLEOTIDE SEQUENCE</scope>
    <source>
        <strain evidence="4">VEG</strain>
    </source>
</reference>
<feature type="compositionally biased region" description="Low complexity" evidence="2">
    <location>
        <begin position="730"/>
        <end position="739"/>
    </location>
</feature>
<accession>A0A0F7UY58</accession>
<keyword evidence="3" id="KW-0732">Signal</keyword>
<keyword evidence="1" id="KW-0175">Coiled coil</keyword>
<feature type="compositionally biased region" description="Polar residues" evidence="2">
    <location>
        <begin position="454"/>
        <end position="463"/>
    </location>
</feature>
<feature type="chain" id="PRO_5002523759" description="Transmembrane protein" evidence="3">
    <location>
        <begin position="34"/>
        <end position="776"/>
    </location>
</feature>
<organism evidence="4">
    <name type="scientific">Toxoplasma gondii (strain ATCC 50861 / VEG)</name>
    <dbReference type="NCBI Taxonomy" id="432359"/>
    <lineage>
        <taxon>Eukaryota</taxon>
        <taxon>Sar</taxon>
        <taxon>Alveolata</taxon>
        <taxon>Apicomplexa</taxon>
        <taxon>Conoidasida</taxon>
        <taxon>Coccidia</taxon>
        <taxon>Eucoccidiorida</taxon>
        <taxon>Eimeriorina</taxon>
        <taxon>Sarcocystidae</taxon>
        <taxon>Toxoplasma</taxon>
    </lineage>
</organism>
<feature type="coiled-coil region" evidence="1">
    <location>
        <begin position="139"/>
        <end position="166"/>
    </location>
</feature>
<evidence type="ECO:0000313" key="4">
    <source>
        <dbReference type="EMBL" id="CEL73453.1"/>
    </source>
</evidence>
<evidence type="ECO:0008006" key="5">
    <source>
        <dbReference type="Google" id="ProtNLM"/>
    </source>
</evidence>
<feature type="compositionally biased region" description="Polar residues" evidence="2">
    <location>
        <begin position="589"/>
        <end position="600"/>
    </location>
</feature>
<gene>
    <name evidence="4" type="ORF">BN1205_089935</name>
</gene>
<feature type="region of interest" description="Disordered" evidence="2">
    <location>
        <begin position="180"/>
        <end position="213"/>
    </location>
</feature>
<dbReference type="EMBL" id="LN714495">
    <property type="protein sequence ID" value="CEL73453.1"/>
    <property type="molecule type" value="Genomic_DNA"/>
</dbReference>
<sequence length="776" mass="82331">MASGEMMHITTKLSILISFQCVLCTFLPERVTAQAMLKPARDPEGARGVGSSSVSMSQASSVVGTQARWLAEGSPGEEPDPVRELLDLEEELQDLLALRYRERQRFRHCAATDPETLKQMFEQKREEKEAACNVWAALLDALSEKIDAMDNERKAMQKRLTQMQFEQYLAAAAAPSRAAAGGEGSRFSSGEAADSASKSQPPGGAEGTPGDAGSVEALDRELARVRQQIKLAAKKSICCRVKLKKHLEHKPPSPTEGLFVREQLAGRAWEARRLQLEQNAEQGRETADQLRKQLQVLKQRKAAYEKAHGSSPGATGCEHAPLRFARLGITVDEREASKMWFQRPNFICLSHCSSSGPTDPAGLPRHEPRHNVFLARRQHVSRPSRKPGSKRGRSRAAEGSGKTGDEHKASTSTEPDSPGEGTSGIVAKTPTDDAAKRQRRSSPPRPRSPEWIESTDSSDQESPTAGVEEFKEVASTPPHSAGNISRQFAGEALPRRAGFHFGVCFCTAASPSFADVISLVLQGGSPDKETAAPAMAPQRSRSPSPPQGALTEGGGKLQISEEFSGVVGGPMSSPPRPTKRQAVPRLERSSPQGEDSSSTSALTAVRLALLRGLQPTIPAGPQIGISTPPGGRSLGSPHSSPSPHSSRSSESSSRSESSTTATSSDDQGSGGREERTLAGATAVPASASPPGARPQPSQPMTETLLGAASPAIELRPGGATPLGLSGGSSLGTPSLGHPSRGASFPSSLSLFLRGRRIPFRCPRPEASEHPESPGGS</sequence>
<feature type="region of interest" description="Disordered" evidence="2">
    <location>
        <begin position="616"/>
        <end position="746"/>
    </location>
</feature>
<feature type="compositionally biased region" description="Basic residues" evidence="2">
    <location>
        <begin position="376"/>
        <end position="394"/>
    </location>
</feature>
<evidence type="ECO:0000256" key="3">
    <source>
        <dbReference type="SAM" id="SignalP"/>
    </source>
</evidence>
<feature type="region of interest" description="Disordered" evidence="2">
    <location>
        <begin position="524"/>
        <end position="600"/>
    </location>
</feature>
<feature type="compositionally biased region" description="Low complexity" evidence="2">
    <location>
        <begin position="628"/>
        <end position="664"/>
    </location>
</feature>
<feature type="region of interest" description="Disordered" evidence="2">
    <location>
        <begin position="374"/>
        <end position="487"/>
    </location>
</feature>
<feature type="compositionally biased region" description="Low complexity" evidence="2">
    <location>
        <begin position="180"/>
        <end position="193"/>
    </location>
</feature>
<evidence type="ECO:0000256" key="2">
    <source>
        <dbReference type="SAM" id="MobiDB-lite"/>
    </source>
</evidence>